<accession>A0A6G7VCC4</accession>
<sequence>MPETGTLYGCPQSLFKFHPDFDAVLAEIAAGDPQGHIVLIDGHSKSWSERLRARWARSAPILLERVRFVPRVPLDRFMGLLAHFAVVLDPIHFGSGNTLYEAMAYSQPVITLLGRFACGRFVAAAYQQMGLEDIAPIARSIEEYASVALSFGRDPARRQAFRESALAAREKLYADIQAVREFEAFIEAALQAAARGEKLPSGFRLGENAAPRGLTVGAEP</sequence>
<proteinExistence type="predicted"/>
<evidence type="ECO:0000313" key="1">
    <source>
        <dbReference type="EMBL" id="QIK37709.1"/>
    </source>
</evidence>
<organism evidence="1 2">
    <name type="scientific">Caldichromatium japonicum</name>
    <dbReference type="NCBI Taxonomy" id="2699430"/>
    <lineage>
        <taxon>Bacteria</taxon>
        <taxon>Pseudomonadati</taxon>
        <taxon>Pseudomonadota</taxon>
        <taxon>Gammaproteobacteria</taxon>
        <taxon>Chromatiales</taxon>
        <taxon>Chromatiaceae</taxon>
        <taxon>Caldichromatium</taxon>
    </lineage>
</organism>
<dbReference type="SUPFAM" id="SSF53756">
    <property type="entry name" value="UDP-Glycosyltransferase/glycogen phosphorylase"/>
    <property type="match status" value="1"/>
</dbReference>
<protein>
    <recommendedName>
        <fullName evidence="3">O-GlcNAc transferase C-terminal domain-containing protein</fullName>
    </recommendedName>
</protein>
<dbReference type="EMBL" id="CP048029">
    <property type="protein sequence ID" value="QIK37709.1"/>
    <property type="molecule type" value="Genomic_DNA"/>
</dbReference>
<dbReference type="Proteomes" id="UP000502699">
    <property type="component" value="Chromosome"/>
</dbReference>
<dbReference type="KEGG" id="cjap:GWK36_06620"/>
<reference evidence="2" key="1">
    <citation type="submission" date="2020-01" db="EMBL/GenBank/DDBJ databases">
        <title>Caldichromatium gen. nov., sp. nov., a thermophilic purple sulfur bacterium member of the family Chromatiaceae isolated from Nakabusa hot spring, Japan.</title>
        <authorList>
            <person name="Saini M.K."/>
            <person name="Hanada S."/>
            <person name="Tank M."/>
        </authorList>
    </citation>
    <scope>NUCLEOTIDE SEQUENCE [LARGE SCALE GENOMIC DNA]</scope>
    <source>
        <strain evidence="2">No.7</strain>
    </source>
</reference>
<evidence type="ECO:0008006" key="3">
    <source>
        <dbReference type="Google" id="ProtNLM"/>
    </source>
</evidence>
<gene>
    <name evidence="1" type="ORF">GWK36_06620</name>
</gene>
<dbReference type="AlphaFoldDB" id="A0A6G7VCC4"/>
<evidence type="ECO:0000313" key="2">
    <source>
        <dbReference type="Proteomes" id="UP000502699"/>
    </source>
</evidence>
<dbReference type="RefSeq" id="WP_166270472.1">
    <property type="nucleotide sequence ID" value="NZ_CP048029.1"/>
</dbReference>
<keyword evidence="2" id="KW-1185">Reference proteome</keyword>
<dbReference type="Gene3D" id="3.40.50.2000">
    <property type="entry name" value="Glycogen Phosphorylase B"/>
    <property type="match status" value="1"/>
</dbReference>
<name>A0A6G7VCC4_9GAMM</name>